<organism evidence="3">
    <name type="scientific">Tanacetum cinerariifolium</name>
    <name type="common">Dalmatian daisy</name>
    <name type="synonym">Chrysanthemum cinerariifolium</name>
    <dbReference type="NCBI Taxonomy" id="118510"/>
    <lineage>
        <taxon>Eukaryota</taxon>
        <taxon>Viridiplantae</taxon>
        <taxon>Streptophyta</taxon>
        <taxon>Embryophyta</taxon>
        <taxon>Tracheophyta</taxon>
        <taxon>Spermatophyta</taxon>
        <taxon>Magnoliopsida</taxon>
        <taxon>eudicotyledons</taxon>
        <taxon>Gunneridae</taxon>
        <taxon>Pentapetalae</taxon>
        <taxon>asterids</taxon>
        <taxon>campanulids</taxon>
        <taxon>Asterales</taxon>
        <taxon>Asteraceae</taxon>
        <taxon>Asteroideae</taxon>
        <taxon>Anthemideae</taxon>
        <taxon>Anthemidinae</taxon>
        <taxon>Tanacetum</taxon>
    </lineage>
</organism>
<dbReference type="PANTHER" id="PTHR11439:SF495">
    <property type="entry name" value="REVERSE TRANSCRIPTASE, RNA-DEPENDENT DNA POLYMERASE-RELATED"/>
    <property type="match status" value="1"/>
</dbReference>
<accession>A0A699I7M4</accession>
<evidence type="ECO:0000256" key="1">
    <source>
        <dbReference type="SAM" id="MobiDB-lite"/>
    </source>
</evidence>
<name>A0A699I7M4_TANCI</name>
<feature type="region of interest" description="Disordered" evidence="1">
    <location>
        <begin position="486"/>
        <end position="527"/>
    </location>
</feature>
<protein>
    <submittedName>
        <fullName evidence="3">Uncharacterized mitochondrial protein AtMg00810-like</fullName>
    </submittedName>
</protein>
<dbReference type="EMBL" id="BKCJ010256334">
    <property type="protein sequence ID" value="GEZ24343.1"/>
    <property type="molecule type" value="Genomic_DNA"/>
</dbReference>
<sequence>PRGYIKLLKIQVRLKLYRRSFFNSRCSRNKKDERGIVVKNKALLVAQGHTHEKGTNYEEVFALVAKIEAIRLFLAYASFMGFMVYQMDVKSAFLYGTIKHFMVYIKLLELDGKSASTPIDTEKPLLKDPNGEVVDVHAYRSMIGSLMYLTSSRLDIMFTVCACAHFQVTPKASNLHAVKRIFRYLKGKPHLGLWYLKDLPFDLVAYSYSDYAGASLDRKSTTRGCQYFGCRLISWQCKKQTVVATSSTEAEYVVAASCCAQVLWIQNQLLDYGVKFQLLVQLNAVQRHILLDCIFLGFGLTMQVVQSGVNTPRCDKDRLDLIELKVFLLPSDEKVRIEVSAVDLQTFVAVKKVNDVTRLQALVDKKKVVITKASIKNALHLDDAEGVECLPNEEIFTELSRIGYEKPSTKLTFYKAFFSSQKQVGDLSSHSTKYTSPALTQKVFANMRRICKGFYRVNTPLFEGMLVAQEVGKDADEVHAKDVNATGVVTEGGASDDVNAAVDEPSIPSPPPPTPPPQPSQDIPSTSQDTRISMDFIQNLMDTCTTLSRRVEHLELDKIAQALEITKIDTSDGTVMDDVSKQGGIIANIDADEDVVLEDAKDVAVEKSADDEDNADIQGRKAKSQVEIYKIDLEHAKKVLSMQEEDSEQAELQEVVDVVTTAKIITKVVTAASDTITVASTTITAADVPISAATIITASTLTVAPSRRKKGVVIKDPQETATPSTIIHSEAKSEDKGKGILKEDNAVKRYQALKRKPQTEAQAKKNMMIYLRNVAGFKMDYFKGMTYDNIRPIFEKHFDSNVAFLQKTKEQMDEEDGRALKRLNETQEEKAAKKEDLDALWSLVKEQFATTKPKNFFEDFLLITLGDMFENPDIHAQI</sequence>
<dbReference type="Pfam" id="PF07727">
    <property type="entry name" value="RVT_2"/>
    <property type="match status" value="1"/>
</dbReference>
<evidence type="ECO:0000313" key="3">
    <source>
        <dbReference type="EMBL" id="GEZ24343.1"/>
    </source>
</evidence>
<feature type="non-terminal residue" evidence="3">
    <location>
        <position position="1"/>
    </location>
</feature>
<evidence type="ECO:0000259" key="2">
    <source>
        <dbReference type="Pfam" id="PF07727"/>
    </source>
</evidence>
<feature type="compositionally biased region" description="Pro residues" evidence="1">
    <location>
        <begin position="507"/>
        <end position="519"/>
    </location>
</feature>
<dbReference type="InterPro" id="IPR013103">
    <property type="entry name" value="RVT_2"/>
</dbReference>
<proteinExistence type="predicted"/>
<dbReference type="PANTHER" id="PTHR11439">
    <property type="entry name" value="GAG-POL-RELATED RETROTRANSPOSON"/>
    <property type="match status" value="1"/>
</dbReference>
<gene>
    <name evidence="3" type="ORF">Tci_496316</name>
</gene>
<feature type="domain" description="Reverse transcriptase Ty1/copia-type" evidence="2">
    <location>
        <begin position="29"/>
        <end position="106"/>
    </location>
</feature>
<reference evidence="3" key="1">
    <citation type="journal article" date="2019" name="Sci. Rep.">
        <title>Draft genome of Tanacetum cinerariifolium, the natural source of mosquito coil.</title>
        <authorList>
            <person name="Yamashiro T."/>
            <person name="Shiraishi A."/>
            <person name="Satake H."/>
            <person name="Nakayama K."/>
        </authorList>
    </citation>
    <scope>NUCLEOTIDE SEQUENCE</scope>
</reference>
<comment type="caution">
    <text evidence="3">The sequence shown here is derived from an EMBL/GenBank/DDBJ whole genome shotgun (WGS) entry which is preliminary data.</text>
</comment>
<dbReference type="CDD" id="cd09272">
    <property type="entry name" value="RNase_HI_RT_Ty1"/>
    <property type="match status" value="1"/>
</dbReference>
<dbReference type="AlphaFoldDB" id="A0A699I7M4"/>